<dbReference type="Pfam" id="PF09643">
    <property type="entry name" value="YopX"/>
    <property type="match status" value="1"/>
</dbReference>
<name>A0ABU3X7A7_9BACI</name>
<evidence type="ECO:0000313" key="3">
    <source>
        <dbReference type="EMBL" id="MDV2683826.1"/>
    </source>
</evidence>
<keyword evidence="4" id="KW-1185">Reference proteome</keyword>
<reference evidence="2 4" key="1">
    <citation type="submission" date="2023-10" db="EMBL/GenBank/DDBJ databases">
        <title>Screening of Alkalihalobacillus lindianensis BZ-TG-R113 and Its Alleviation of Salt Stress on Rapeseed Growth.</title>
        <authorList>
            <person name="Zhao B."/>
            <person name="Guo T."/>
        </authorList>
    </citation>
    <scope>NUCLEOTIDE SEQUENCE [LARGE SCALE GENOMIC DNA]</scope>
    <source>
        <strain evidence="2 4">BZ-TG-R113</strain>
    </source>
</reference>
<comment type="caution">
    <text evidence="2">The sequence shown here is derived from an EMBL/GenBank/DDBJ whole genome shotgun (WGS) entry which is preliminary data.</text>
</comment>
<dbReference type="SUPFAM" id="SSF159006">
    <property type="entry name" value="YopX-like"/>
    <property type="match status" value="1"/>
</dbReference>
<protein>
    <submittedName>
        <fullName evidence="2">YopX family protein</fullName>
    </submittedName>
</protein>
<dbReference type="InterPro" id="IPR023385">
    <property type="entry name" value="YopX-like_C"/>
</dbReference>
<dbReference type="EMBL" id="JAWJBA010000001">
    <property type="protein sequence ID" value="MDV2683760.1"/>
    <property type="molecule type" value="Genomic_DNA"/>
</dbReference>
<sequence length="117" mass="13522">MKDKKFKLWNGKEMSEPFDLSQNPIYWTDLLSEAPEAIVQYTGLNDKNGTEVYEGDIVKISDHPFDSTTFGVNGNYEVGYNDQMELCCGSWLLPKMKHYAEVIGNIYEHPHLLERED</sequence>
<gene>
    <name evidence="2" type="ORF">RYX56_05145</name>
    <name evidence="3" type="ORF">RYX56_05485</name>
</gene>
<evidence type="ECO:0000259" key="1">
    <source>
        <dbReference type="Pfam" id="PF09643"/>
    </source>
</evidence>
<accession>A0ABU3X7A7</accession>
<dbReference type="RefSeq" id="WP_317121055.1">
    <property type="nucleotide sequence ID" value="NZ_JAWJBA010000001.1"/>
</dbReference>
<dbReference type="Gene3D" id="2.30.30.290">
    <property type="entry name" value="YopX-like domains"/>
    <property type="match status" value="1"/>
</dbReference>
<dbReference type="Proteomes" id="UP001287282">
    <property type="component" value="Unassembled WGS sequence"/>
</dbReference>
<feature type="domain" description="YopX protein" evidence="1">
    <location>
        <begin position="33"/>
        <end position="114"/>
    </location>
</feature>
<proteinExistence type="predicted"/>
<evidence type="ECO:0000313" key="4">
    <source>
        <dbReference type="Proteomes" id="UP001287282"/>
    </source>
</evidence>
<evidence type="ECO:0000313" key="2">
    <source>
        <dbReference type="EMBL" id="MDV2683760.1"/>
    </source>
</evidence>
<dbReference type="InterPro" id="IPR019096">
    <property type="entry name" value="YopX_protein"/>
</dbReference>
<dbReference type="EMBL" id="JAWJBA010000001">
    <property type="protein sequence ID" value="MDV2683826.1"/>
    <property type="molecule type" value="Genomic_DNA"/>
</dbReference>
<organism evidence="2 4">
    <name type="scientific">Alkalihalophilus lindianensis</name>
    <dbReference type="NCBI Taxonomy" id="1630542"/>
    <lineage>
        <taxon>Bacteria</taxon>
        <taxon>Bacillati</taxon>
        <taxon>Bacillota</taxon>
        <taxon>Bacilli</taxon>
        <taxon>Bacillales</taxon>
        <taxon>Bacillaceae</taxon>
        <taxon>Alkalihalophilus</taxon>
    </lineage>
</organism>